<gene>
    <name evidence="7" type="primary">RvY_16547-1</name>
    <name evidence="7" type="synonym">RvY_16547.1</name>
    <name evidence="7" type="ORF">RvY_16547</name>
</gene>
<evidence type="ECO:0000313" key="7">
    <source>
        <dbReference type="EMBL" id="GAV06581.1"/>
    </source>
</evidence>
<dbReference type="OrthoDB" id="10619047at2759"/>
<dbReference type="GO" id="GO:0016020">
    <property type="term" value="C:membrane"/>
    <property type="evidence" value="ECO:0007669"/>
    <property type="project" value="UniProtKB-SubCell"/>
</dbReference>
<dbReference type="InterPro" id="IPR028082">
    <property type="entry name" value="Peripla_BP_I"/>
</dbReference>
<feature type="chain" id="PRO_5008899028" description="Receptor ligand binding region domain-containing protein" evidence="5">
    <location>
        <begin position="17"/>
        <end position="247"/>
    </location>
</feature>
<dbReference type="Gene3D" id="3.40.50.2300">
    <property type="match status" value="1"/>
</dbReference>
<evidence type="ECO:0000256" key="5">
    <source>
        <dbReference type="SAM" id="SignalP"/>
    </source>
</evidence>
<name>A0A1D1VZN4_RAMVA</name>
<evidence type="ECO:0000256" key="2">
    <source>
        <dbReference type="ARBA" id="ARBA00022692"/>
    </source>
</evidence>
<evidence type="ECO:0000259" key="6">
    <source>
        <dbReference type="Pfam" id="PF01094"/>
    </source>
</evidence>
<protein>
    <recommendedName>
        <fullName evidence="6">Receptor ligand binding region domain-containing protein</fullName>
    </recommendedName>
</protein>
<comment type="caution">
    <text evidence="7">The sequence shown here is derived from an EMBL/GenBank/DDBJ whole genome shotgun (WGS) entry which is preliminary data.</text>
</comment>
<keyword evidence="8" id="KW-1185">Reference proteome</keyword>
<evidence type="ECO:0000313" key="8">
    <source>
        <dbReference type="Proteomes" id="UP000186922"/>
    </source>
</evidence>
<dbReference type="AlphaFoldDB" id="A0A1D1VZN4"/>
<feature type="signal peptide" evidence="5">
    <location>
        <begin position="1"/>
        <end position="16"/>
    </location>
</feature>
<proteinExistence type="predicted"/>
<evidence type="ECO:0000256" key="3">
    <source>
        <dbReference type="ARBA" id="ARBA00022989"/>
    </source>
</evidence>
<dbReference type="EMBL" id="BDGG01000013">
    <property type="protein sequence ID" value="GAV06581.1"/>
    <property type="molecule type" value="Genomic_DNA"/>
</dbReference>
<dbReference type="Proteomes" id="UP000186922">
    <property type="component" value="Unassembled WGS sequence"/>
</dbReference>
<sequence length="247" mass="27156">MFLNIDLLLLCIVCSGFVNCGTAPADLSFIALSTGNNPIYGHISSEPGYSAAYNRLKPLYPKVLGNSKWHSLYYPGGNILCGDAAVQMELMAGGIYDLLKTFSGFPILLSTGCSLEVLVMGDYAREWDVPLFSSTSGDIRLANKQRFPTVISGSGGSDYTSLALAVEALLDKFRWRTLTFLLDLASNYPGVSNYYPLSYANIKAALDARWGKYAIYTLRFNSGDPDYMFSVDDLLHKTKTQSRSTHE</sequence>
<evidence type="ECO:0000256" key="1">
    <source>
        <dbReference type="ARBA" id="ARBA00004370"/>
    </source>
</evidence>
<keyword evidence="4" id="KW-0472">Membrane</keyword>
<evidence type="ECO:0000256" key="4">
    <source>
        <dbReference type="ARBA" id="ARBA00023136"/>
    </source>
</evidence>
<keyword evidence="2" id="KW-0812">Transmembrane</keyword>
<accession>A0A1D1VZN4</accession>
<organism evidence="7 8">
    <name type="scientific">Ramazzottius varieornatus</name>
    <name type="common">Water bear</name>
    <name type="synonym">Tardigrade</name>
    <dbReference type="NCBI Taxonomy" id="947166"/>
    <lineage>
        <taxon>Eukaryota</taxon>
        <taxon>Metazoa</taxon>
        <taxon>Ecdysozoa</taxon>
        <taxon>Tardigrada</taxon>
        <taxon>Eutardigrada</taxon>
        <taxon>Parachela</taxon>
        <taxon>Hypsibioidea</taxon>
        <taxon>Ramazzottiidae</taxon>
        <taxon>Ramazzottius</taxon>
    </lineage>
</organism>
<comment type="subcellular location">
    <subcellularLocation>
        <location evidence="1">Membrane</location>
    </subcellularLocation>
</comment>
<keyword evidence="3" id="KW-1133">Transmembrane helix</keyword>
<keyword evidence="5" id="KW-0732">Signal</keyword>
<dbReference type="InterPro" id="IPR001828">
    <property type="entry name" value="ANF_lig-bd_rcpt"/>
</dbReference>
<dbReference type="Pfam" id="PF01094">
    <property type="entry name" value="ANF_receptor"/>
    <property type="match status" value="1"/>
</dbReference>
<reference evidence="7 8" key="1">
    <citation type="journal article" date="2016" name="Nat. Commun.">
        <title>Extremotolerant tardigrade genome and improved radiotolerance of human cultured cells by tardigrade-unique protein.</title>
        <authorList>
            <person name="Hashimoto T."/>
            <person name="Horikawa D.D."/>
            <person name="Saito Y."/>
            <person name="Kuwahara H."/>
            <person name="Kozuka-Hata H."/>
            <person name="Shin-I T."/>
            <person name="Minakuchi Y."/>
            <person name="Ohishi K."/>
            <person name="Motoyama A."/>
            <person name="Aizu T."/>
            <person name="Enomoto A."/>
            <person name="Kondo K."/>
            <person name="Tanaka S."/>
            <person name="Hara Y."/>
            <person name="Koshikawa S."/>
            <person name="Sagara H."/>
            <person name="Miura T."/>
            <person name="Yokobori S."/>
            <person name="Miyagawa K."/>
            <person name="Suzuki Y."/>
            <person name="Kubo T."/>
            <person name="Oyama M."/>
            <person name="Kohara Y."/>
            <person name="Fujiyama A."/>
            <person name="Arakawa K."/>
            <person name="Katayama T."/>
            <person name="Toyoda A."/>
            <person name="Kunieda T."/>
        </authorList>
    </citation>
    <scope>NUCLEOTIDE SEQUENCE [LARGE SCALE GENOMIC DNA]</scope>
    <source>
        <strain evidence="7 8">YOKOZUNA-1</strain>
    </source>
</reference>
<dbReference type="SUPFAM" id="SSF53822">
    <property type="entry name" value="Periplasmic binding protein-like I"/>
    <property type="match status" value="1"/>
</dbReference>
<feature type="domain" description="Receptor ligand binding region" evidence="6">
    <location>
        <begin position="111"/>
        <end position="182"/>
    </location>
</feature>